<dbReference type="EMBL" id="JACSRA010000025">
    <property type="protein sequence ID" value="MBD7912550.1"/>
    <property type="molecule type" value="Genomic_DNA"/>
</dbReference>
<dbReference type="PANTHER" id="PTHR34295:SF1">
    <property type="entry name" value="BIOTIN TRANSPORTER BIOY"/>
    <property type="match status" value="1"/>
</dbReference>
<dbReference type="InterPro" id="IPR003784">
    <property type="entry name" value="BioY"/>
</dbReference>
<gene>
    <name evidence="4" type="ORF">H9661_14400</name>
</gene>
<keyword evidence="2" id="KW-1003">Cell membrane</keyword>
<protein>
    <recommendedName>
        <fullName evidence="2">Biotin transporter</fullName>
    </recommendedName>
</protein>
<feature type="transmembrane region" description="Helical" evidence="3">
    <location>
        <begin position="12"/>
        <end position="28"/>
    </location>
</feature>
<evidence type="ECO:0000313" key="4">
    <source>
        <dbReference type="EMBL" id="MBD7912550.1"/>
    </source>
</evidence>
<keyword evidence="2 3" id="KW-0472">Membrane</keyword>
<dbReference type="PANTHER" id="PTHR34295">
    <property type="entry name" value="BIOTIN TRANSPORTER BIOY"/>
    <property type="match status" value="1"/>
</dbReference>
<dbReference type="Gene3D" id="1.10.1760.20">
    <property type="match status" value="1"/>
</dbReference>
<comment type="similarity">
    <text evidence="1 2">Belongs to the BioY family.</text>
</comment>
<comment type="subcellular location">
    <subcellularLocation>
        <location evidence="2">Cell membrane</location>
        <topology evidence="2">Multi-pass membrane protein</topology>
    </subcellularLocation>
</comment>
<feature type="transmembrane region" description="Helical" evidence="3">
    <location>
        <begin position="145"/>
        <end position="170"/>
    </location>
</feature>
<keyword evidence="2" id="KW-0813">Transport</keyword>
<accession>A0ABR8PWN0</accession>
<dbReference type="PIRSF" id="PIRSF016661">
    <property type="entry name" value="BioY"/>
    <property type="match status" value="1"/>
</dbReference>
<keyword evidence="5" id="KW-1185">Reference proteome</keyword>
<keyword evidence="3" id="KW-0812">Transmembrane</keyword>
<proteinExistence type="inferred from homology"/>
<sequence length="184" mass="19655">MNKTISLRKQIICAIFAAIIAILAQISIPLPFTGVPITMQTFAIVLTAVILGGRLGTMSVLIYILLGAIGIPVFSQFTGGFQTLIGPTGGYIISFPVVAAIIGYCSCKYKKNYLMISLACILAVGISYIIGTIQLAFVANLTFKGALMAGVIPFIPFDIIKVVLAVIIGYRIQNRLLQSSTSYL</sequence>
<keyword evidence="3" id="KW-1133">Transmembrane helix</keyword>
<feature type="transmembrane region" description="Helical" evidence="3">
    <location>
        <begin position="34"/>
        <end position="53"/>
    </location>
</feature>
<feature type="transmembrane region" description="Helical" evidence="3">
    <location>
        <begin position="60"/>
        <end position="78"/>
    </location>
</feature>
<dbReference type="Pfam" id="PF02632">
    <property type="entry name" value="BioY"/>
    <property type="match status" value="1"/>
</dbReference>
<dbReference type="Proteomes" id="UP000627781">
    <property type="component" value="Unassembled WGS sequence"/>
</dbReference>
<evidence type="ECO:0000256" key="3">
    <source>
        <dbReference type="SAM" id="Phobius"/>
    </source>
</evidence>
<feature type="transmembrane region" description="Helical" evidence="3">
    <location>
        <begin position="113"/>
        <end position="139"/>
    </location>
</feature>
<evidence type="ECO:0000256" key="2">
    <source>
        <dbReference type="PIRNR" id="PIRNR016661"/>
    </source>
</evidence>
<dbReference type="RefSeq" id="WP_143318093.1">
    <property type="nucleotide sequence ID" value="NZ_JACSRA010000025.1"/>
</dbReference>
<organism evidence="4 5">
    <name type="scientific">Clostridium cibarium</name>
    <dbReference type="NCBI Taxonomy" id="2762247"/>
    <lineage>
        <taxon>Bacteria</taxon>
        <taxon>Bacillati</taxon>
        <taxon>Bacillota</taxon>
        <taxon>Clostridia</taxon>
        <taxon>Eubacteriales</taxon>
        <taxon>Clostridiaceae</taxon>
        <taxon>Clostridium</taxon>
    </lineage>
</organism>
<feature type="transmembrane region" description="Helical" evidence="3">
    <location>
        <begin position="84"/>
        <end position="106"/>
    </location>
</feature>
<name>A0ABR8PWN0_9CLOT</name>
<evidence type="ECO:0000313" key="5">
    <source>
        <dbReference type="Proteomes" id="UP000627781"/>
    </source>
</evidence>
<evidence type="ECO:0000256" key="1">
    <source>
        <dbReference type="ARBA" id="ARBA00010692"/>
    </source>
</evidence>
<comment type="caution">
    <text evidence="4">The sequence shown here is derived from an EMBL/GenBank/DDBJ whole genome shotgun (WGS) entry which is preliminary data.</text>
</comment>
<reference evidence="4 5" key="1">
    <citation type="submission" date="2020-08" db="EMBL/GenBank/DDBJ databases">
        <title>A Genomic Blueprint of the Chicken Gut Microbiome.</title>
        <authorList>
            <person name="Gilroy R."/>
            <person name="Ravi A."/>
            <person name="Getino M."/>
            <person name="Pursley I."/>
            <person name="Horton D.L."/>
            <person name="Alikhan N.-F."/>
            <person name="Baker D."/>
            <person name="Gharbi K."/>
            <person name="Hall N."/>
            <person name="Watson M."/>
            <person name="Adriaenssens E.M."/>
            <person name="Foster-Nyarko E."/>
            <person name="Jarju S."/>
            <person name="Secka A."/>
            <person name="Antonio M."/>
            <person name="Oren A."/>
            <person name="Chaudhuri R."/>
            <person name="La Ragione R.M."/>
            <person name="Hildebrand F."/>
            <person name="Pallen M.J."/>
        </authorList>
    </citation>
    <scope>NUCLEOTIDE SEQUENCE [LARGE SCALE GENOMIC DNA]</scope>
    <source>
        <strain evidence="4 5">Sa3CVN1</strain>
    </source>
</reference>